<dbReference type="GO" id="GO:0005789">
    <property type="term" value="C:endoplasmic reticulum membrane"/>
    <property type="evidence" value="ECO:0007669"/>
    <property type="project" value="UniProtKB-SubCell"/>
</dbReference>
<dbReference type="EMBL" id="JANEYG010000089">
    <property type="protein sequence ID" value="KAJ8913651.1"/>
    <property type="molecule type" value="Genomic_DNA"/>
</dbReference>
<dbReference type="InterPro" id="IPR036396">
    <property type="entry name" value="Cyt_P450_sf"/>
</dbReference>
<dbReference type="PROSITE" id="PS00086">
    <property type="entry name" value="CYTOCHROME_P450"/>
    <property type="match status" value="1"/>
</dbReference>
<feature type="binding site" description="axial binding residue" evidence="13">
    <location>
        <position position="454"/>
    </location>
    <ligand>
        <name>heme</name>
        <dbReference type="ChEBI" id="CHEBI:30413"/>
    </ligand>
    <ligandPart>
        <name>Fe</name>
        <dbReference type="ChEBI" id="CHEBI:18248"/>
    </ligandPart>
</feature>
<dbReference type="PANTHER" id="PTHR24292">
    <property type="entry name" value="CYTOCHROME P450"/>
    <property type="match status" value="1"/>
</dbReference>
<accession>A0AAV8VH40</accession>
<dbReference type="PANTHER" id="PTHR24292:SF100">
    <property type="entry name" value="CYTOCHROME P450 6A16, ISOFORM B-RELATED"/>
    <property type="match status" value="1"/>
</dbReference>
<dbReference type="SUPFAM" id="SSF48264">
    <property type="entry name" value="Cytochrome P450"/>
    <property type="match status" value="1"/>
</dbReference>
<evidence type="ECO:0000256" key="6">
    <source>
        <dbReference type="ARBA" id="ARBA00022723"/>
    </source>
</evidence>
<keyword evidence="11 14" id="KW-0503">Monooxygenase</keyword>
<dbReference type="PRINTS" id="PR00463">
    <property type="entry name" value="EP450I"/>
</dbReference>
<evidence type="ECO:0000256" key="13">
    <source>
        <dbReference type="PIRSR" id="PIRSR602401-1"/>
    </source>
</evidence>
<dbReference type="InterPro" id="IPR002401">
    <property type="entry name" value="Cyt_P450_E_grp-I"/>
</dbReference>
<organism evidence="16 17">
    <name type="scientific">Exocentrus adspersus</name>
    <dbReference type="NCBI Taxonomy" id="1586481"/>
    <lineage>
        <taxon>Eukaryota</taxon>
        <taxon>Metazoa</taxon>
        <taxon>Ecdysozoa</taxon>
        <taxon>Arthropoda</taxon>
        <taxon>Hexapoda</taxon>
        <taxon>Insecta</taxon>
        <taxon>Pterygota</taxon>
        <taxon>Neoptera</taxon>
        <taxon>Endopterygota</taxon>
        <taxon>Coleoptera</taxon>
        <taxon>Polyphaga</taxon>
        <taxon>Cucujiformia</taxon>
        <taxon>Chrysomeloidea</taxon>
        <taxon>Cerambycidae</taxon>
        <taxon>Lamiinae</taxon>
        <taxon>Acanthocinini</taxon>
        <taxon>Exocentrus</taxon>
    </lineage>
</organism>
<feature type="transmembrane region" description="Helical" evidence="15">
    <location>
        <begin position="12"/>
        <end position="30"/>
    </location>
</feature>
<reference evidence="16 17" key="1">
    <citation type="journal article" date="2023" name="Insect Mol. Biol.">
        <title>Genome sequencing provides insights into the evolution of gene families encoding plant cell wall-degrading enzymes in longhorned beetles.</title>
        <authorList>
            <person name="Shin N.R."/>
            <person name="Okamura Y."/>
            <person name="Kirsch R."/>
            <person name="Pauchet Y."/>
        </authorList>
    </citation>
    <scope>NUCLEOTIDE SEQUENCE [LARGE SCALE GENOMIC DNA]</scope>
    <source>
        <strain evidence="16">EAD_L_NR</strain>
    </source>
</reference>
<dbReference type="GO" id="GO:0004497">
    <property type="term" value="F:monooxygenase activity"/>
    <property type="evidence" value="ECO:0007669"/>
    <property type="project" value="UniProtKB-KW"/>
</dbReference>
<dbReference type="GO" id="GO:0005506">
    <property type="term" value="F:iron ion binding"/>
    <property type="evidence" value="ECO:0007669"/>
    <property type="project" value="InterPro"/>
</dbReference>
<evidence type="ECO:0000256" key="12">
    <source>
        <dbReference type="ARBA" id="ARBA00023136"/>
    </source>
</evidence>
<gene>
    <name evidence="16" type="ORF">NQ315_007368</name>
</gene>
<proteinExistence type="inferred from homology"/>
<comment type="caution">
    <text evidence="16">The sequence shown here is derived from an EMBL/GenBank/DDBJ whole genome shotgun (WGS) entry which is preliminary data.</text>
</comment>
<dbReference type="Gene3D" id="1.10.630.10">
    <property type="entry name" value="Cytochrome P450"/>
    <property type="match status" value="1"/>
</dbReference>
<evidence type="ECO:0000313" key="16">
    <source>
        <dbReference type="EMBL" id="KAJ8913651.1"/>
    </source>
</evidence>
<keyword evidence="10 13" id="KW-0408">Iron</keyword>
<keyword evidence="15" id="KW-1133">Transmembrane helix</keyword>
<keyword evidence="17" id="KW-1185">Reference proteome</keyword>
<evidence type="ECO:0000256" key="1">
    <source>
        <dbReference type="ARBA" id="ARBA00001971"/>
    </source>
</evidence>
<evidence type="ECO:0000256" key="2">
    <source>
        <dbReference type="ARBA" id="ARBA00004174"/>
    </source>
</evidence>
<dbReference type="InterPro" id="IPR017972">
    <property type="entry name" value="Cyt_P450_CS"/>
</dbReference>
<dbReference type="Pfam" id="PF00067">
    <property type="entry name" value="p450"/>
    <property type="match status" value="1"/>
</dbReference>
<evidence type="ECO:0000256" key="10">
    <source>
        <dbReference type="ARBA" id="ARBA00023004"/>
    </source>
</evidence>
<keyword evidence="8" id="KW-0492">Microsome</keyword>
<dbReference type="PRINTS" id="PR00385">
    <property type="entry name" value="P450"/>
</dbReference>
<comment type="cofactor">
    <cofactor evidence="1 13">
        <name>heme</name>
        <dbReference type="ChEBI" id="CHEBI:30413"/>
    </cofactor>
</comment>
<evidence type="ECO:0000256" key="15">
    <source>
        <dbReference type="SAM" id="Phobius"/>
    </source>
</evidence>
<dbReference type="Proteomes" id="UP001159042">
    <property type="component" value="Unassembled WGS sequence"/>
</dbReference>
<comment type="similarity">
    <text evidence="4 14">Belongs to the cytochrome P450 family.</text>
</comment>
<dbReference type="InterPro" id="IPR001128">
    <property type="entry name" value="Cyt_P450"/>
</dbReference>
<evidence type="ECO:0000256" key="4">
    <source>
        <dbReference type="ARBA" id="ARBA00010617"/>
    </source>
</evidence>
<evidence type="ECO:0000256" key="7">
    <source>
        <dbReference type="ARBA" id="ARBA00022824"/>
    </source>
</evidence>
<dbReference type="AlphaFoldDB" id="A0AAV8VH40"/>
<dbReference type="GO" id="GO:0020037">
    <property type="term" value="F:heme binding"/>
    <property type="evidence" value="ECO:0007669"/>
    <property type="project" value="InterPro"/>
</dbReference>
<keyword evidence="9 14" id="KW-0560">Oxidoreductase</keyword>
<keyword evidence="5 13" id="KW-0349">Heme</keyword>
<evidence type="ECO:0000256" key="14">
    <source>
        <dbReference type="RuleBase" id="RU000461"/>
    </source>
</evidence>
<comment type="subcellular location">
    <subcellularLocation>
        <location evidence="3">Endoplasmic reticulum membrane</location>
        <topology evidence="3">Peripheral membrane protein</topology>
    </subcellularLocation>
    <subcellularLocation>
        <location evidence="2">Microsome membrane</location>
        <topology evidence="2">Peripheral membrane protein</topology>
    </subcellularLocation>
</comment>
<dbReference type="GO" id="GO:0016705">
    <property type="term" value="F:oxidoreductase activity, acting on paired donors, with incorporation or reduction of molecular oxygen"/>
    <property type="evidence" value="ECO:0007669"/>
    <property type="project" value="InterPro"/>
</dbReference>
<sequence length="509" mass="58091">MAILTGWTDSFLTDLTAVLATVTAIIYAYFKWTYQYWKRRGLPYFEPSIPFGNMPNPVTSRISLAENVRRLYEHAKSKGQERMNYHRYKQDGWRHCGSYTLTNSTWFVLDLDLIKHVLTKDFQYFTDREIFVNEKDDPLSTHLFALGGTRWRNLRAKLSPTFTSGKMKMMFQTMVECGQVLEKYIDEELTGKQVVDIKEILGRFSTDIIGSCAFGLECNSFQEPNSPFRVYGKKTLTPSTMDILKRFVSTCFPSFAKAIVAHRVEEQEKEKLQVLLVPSSGIIVLVSNTSLFLGNGNNLTMGEIVAQSFIFFIAGFETSSTTMTFALFELATRPDIQDKMREEIRTVLAKHDDKINYDSMNELVYMKRVIDETLRKHSPVALLSRKAVADYKVPGEDLVIEKGTGVFIPVTGLHYDEDYYEQPELFNPDRFSPENKSARNPYCHLPFGEGPRICIGERFGILQTKVGLTSVLKNHRITLNKKTTVPLVLDPKAVVTSAVGGIWLDIDRL</sequence>
<evidence type="ECO:0000256" key="8">
    <source>
        <dbReference type="ARBA" id="ARBA00022848"/>
    </source>
</evidence>
<keyword evidence="6 13" id="KW-0479">Metal-binding</keyword>
<keyword evidence="12 15" id="KW-0472">Membrane</keyword>
<evidence type="ECO:0000256" key="9">
    <source>
        <dbReference type="ARBA" id="ARBA00023002"/>
    </source>
</evidence>
<evidence type="ECO:0000256" key="11">
    <source>
        <dbReference type="ARBA" id="ARBA00023033"/>
    </source>
</evidence>
<evidence type="ECO:0000256" key="5">
    <source>
        <dbReference type="ARBA" id="ARBA00022617"/>
    </source>
</evidence>
<keyword evidence="15" id="KW-0812">Transmembrane</keyword>
<name>A0AAV8VH40_9CUCU</name>
<evidence type="ECO:0000313" key="17">
    <source>
        <dbReference type="Proteomes" id="UP001159042"/>
    </source>
</evidence>
<keyword evidence="7" id="KW-0256">Endoplasmic reticulum</keyword>
<evidence type="ECO:0008006" key="18">
    <source>
        <dbReference type="Google" id="ProtNLM"/>
    </source>
</evidence>
<dbReference type="FunFam" id="1.10.630.10:FF:000182">
    <property type="entry name" value="Cytochrome P450 3A4"/>
    <property type="match status" value="1"/>
</dbReference>
<feature type="transmembrane region" description="Helical" evidence="15">
    <location>
        <begin position="305"/>
        <end position="331"/>
    </location>
</feature>
<evidence type="ECO:0000256" key="3">
    <source>
        <dbReference type="ARBA" id="ARBA00004406"/>
    </source>
</evidence>
<dbReference type="InterPro" id="IPR050476">
    <property type="entry name" value="Insect_CytP450_Detox"/>
</dbReference>
<protein>
    <recommendedName>
        <fullName evidence="18">Cytochrome P450</fullName>
    </recommendedName>
</protein>
<feature type="transmembrane region" description="Helical" evidence="15">
    <location>
        <begin position="272"/>
        <end position="293"/>
    </location>
</feature>
<dbReference type="CDD" id="cd11056">
    <property type="entry name" value="CYP6-like"/>
    <property type="match status" value="1"/>
</dbReference>